<gene>
    <name evidence="2" type="ORF">DWB68_13920</name>
</gene>
<feature type="region of interest" description="Disordered" evidence="1">
    <location>
        <begin position="159"/>
        <end position="188"/>
    </location>
</feature>
<dbReference type="EMBL" id="QQXK01000034">
    <property type="protein sequence ID" value="RII41167.1"/>
    <property type="molecule type" value="Genomic_DNA"/>
</dbReference>
<accession>A0A399J9H2</accession>
<comment type="caution">
    <text evidence="2">The sequence shown here is derived from an EMBL/GenBank/DDBJ whole genome shotgun (WGS) entry which is preliminary data.</text>
</comment>
<dbReference type="AlphaFoldDB" id="A0A399J9H2"/>
<evidence type="ECO:0000256" key="1">
    <source>
        <dbReference type="SAM" id="MobiDB-lite"/>
    </source>
</evidence>
<keyword evidence="3" id="KW-1185">Reference proteome</keyword>
<organism evidence="2 3">
    <name type="scientific">Galactobacter valiniphilus</name>
    <dbReference type="NCBI Taxonomy" id="2676122"/>
    <lineage>
        <taxon>Bacteria</taxon>
        <taxon>Bacillati</taxon>
        <taxon>Actinomycetota</taxon>
        <taxon>Actinomycetes</taxon>
        <taxon>Micrococcales</taxon>
        <taxon>Micrococcaceae</taxon>
        <taxon>Galactobacter</taxon>
    </lineage>
</organism>
<dbReference type="RefSeq" id="WP_119425723.1">
    <property type="nucleotide sequence ID" value="NZ_QQXK01000034.1"/>
</dbReference>
<feature type="compositionally biased region" description="Low complexity" evidence="1">
    <location>
        <begin position="405"/>
        <end position="443"/>
    </location>
</feature>
<feature type="region of interest" description="Disordered" evidence="1">
    <location>
        <begin position="403"/>
        <end position="443"/>
    </location>
</feature>
<proteinExistence type="predicted"/>
<dbReference type="Gene3D" id="2.60.120.260">
    <property type="entry name" value="Galactose-binding domain-like"/>
    <property type="match status" value="1"/>
</dbReference>
<dbReference type="Proteomes" id="UP000265419">
    <property type="component" value="Unassembled WGS sequence"/>
</dbReference>
<protein>
    <submittedName>
        <fullName evidence="2">Uncharacterized protein</fullName>
    </submittedName>
</protein>
<evidence type="ECO:0000313" key="2">
    <source>
        <dbReference type="EMBL" id="RII41167.1"/>
    </source>
</evidence>
<dbReference type="InterPro" id="IPR008979">
    <property type="entry name" value="Galactose-bd-like_sf"/>
</dbReference>
<feature type="compositionally biased region" description="Low complexity" evidence="1">
    <location>
        <begin position="276"/>
        <end position="293"/>
    </location>
</feature>
<feature type="compositionally biased region" description="Low complexity" evidence="1">
    <location>
        <begin position="201"/>
        <end position="221"/>
    </location>
</feature>
<reference evidence="2 3" key="1">
    <citation type="submission" date="2018-07" db="EMBL/GenBank/DDBJ databases">
        <title>Arthrobacter sp. nov., isolated from raw cow's milk with high bacterial count.</title>
        <authorList>
            <person name="Hahne J."/>
            <person name="Isele D."/>
            <person name="Lipski A."/>
        </authorList>
    </citation>
    <scope>NUCLEOTIDE SEQUENCE [LARGE SCALE GENOMIC DNA]</scope>
    <source>
        <strain evidence="2 3">JZ R-35</strain>
    </source>
</reference>
<name>A0A399J9H2_9MICC</name>
<dbReference type="SUPFAM" id="SSF49785">
    <property type="entry name" value="Galactose-binding domain-like"/>
    <property type="match status" value="1"/>
</dbReference>
<evidence type="ECO:0000313" key="3">
    <source>
        <dbReference type="Proteomes" id="UP000265419"/>
    </source>
</evidence>
<feature type="region of interest" description="Disordered" evidence="1">
    <location>
        <begin position="201"/>
        <end position="307"/>
    </location>
</feature>
<feature type="compositionally biased region" description="Low complexity" evidence="1">
    <location>
        <begin position="165"/>
        <end position="188"/>
    </location>
</feature>
<sequence length="591" mass="59526">MSAEITVGSTLGGRYLVTAEVVATAEGDMVFDGTDQVLNRPVSLLVAAPANATRMAVSAREIAMGTRPSEVQVLDLGLNADSTYLIANLCDPTSLLDLVIEADAPYIEPFQTDTLGQEIFGEPRSLEPQVYEDDAEYYQELAAEQQRRPLLGRLFGKRSDEPFDVDAAPATAPTPLVDPSSPEAAGPAGYAAVADAGNAAPPTGPFAAAPQSAAEAAQASTRAREAAQDAAPARTEPVTELTAPVPQDDSTRPSAIVPPVTPLPPVGAPVPPPVTPAAAPGSQLASDEQAARAAAERGSEARAASRFPREAAAGAAAAAAAQASRASAQAGPGATGVADGATDGARVAAAADDVLARVPASAGSGQREDADSHRWTRLLVGLVLVAVLIGGVVVAVKALGGGGAQPTAGPSSSATSAAPSTSGSGDASSEAPAAPKPKVASAELVAPAESQWSNLFDAGRTSPSNAADGQSSTRFSTYSYKTPTFGNFFKEFTLMVKLEKATDVSSVTMSGLGGTGGEVQVSVGDTPSASAAKDVFSGSFSGATLEAPTVNGGQPVKGQYVFITVSELPRLASPSSADRPYGFQVSEIKVS</sequence>
<feature type="compositionally biased region" description="Pro residues" evidence="1">
    <location>
        <begin position="259"/>
        <end position="275"/>
    </location>
</feature>